<dbReference type="Gene3D" id="2.60.40.1120">
    <property type="entry name" value="Carboxypeptidase-like, regulatory domain"/>
    <property type="match status" value="1"/>
</dbReference>
<comment type="caution">
    <text evidence="5">The sequence shown here is derived from an EMBL/GenBank/DDBJ whole genome shotgun (WGS) entry which is preliminary data.</text>
</comment>
<dbReference type="PANTHER" id="PTHR40980">
    <property type="entry name" value="PLUG DOMAIN-CONTAINING PROTEIN"/>
    <property type="match status" value="1"/>
</dbReference>
<name>A0A163AJ94_9FLAO</name>
<gene>
    <name evidence="5" type="ORF">AWE51_06440</name>
</gene>
<keyword evidence="6" id="KW-1185">Reference proteome</keyword>
<keyword evidence="2" id="KW-0472">Membrane</keyword>
<dbReference type="SUPFAM" id="SSF49464">
    <property type="entry name" value="Carboxypeptidase regulatory domain-like"/>
    <property type="match status" value="1"/>
</dbReference>
<sequence length="797" mass="90624">MKDTIIIALLTLTSCLAYTQTYQGIVRDSQNKAIAYANVIVQNATDDSLITGVITDEEGKFNISVKTDLPFVLLISFIGYENWKKQITIHEDTDLGIISLVESNNQLDEVVIRAEKKLIERKVDRLIFNVENSIAASGGDALDALKVAPRIRVQNDEISMIGKSGMRVLVNNKLIQLAGDDLSNFLKTIRTDDIKSIEVITNPPAKYAAEGNSGLININLKKAKLNSWNTSLRSSYQQATYPTGNVGVGFTYQKNKWSLFSDVNYSNGSIAPLRRNKISYPEQFWNERSNRRDYKDLIAYKLGTNYQISDKTSIGVQYIGNYGKPDIVENNRATLTNNLTQELDSLISTRARTNREKKYNSINTNFTYTIDSIGKILSVDIDFFKYQNNDNRNVSSNNFLGDGSLITDSFFSAQNIGKQDITNYSANLDMEHPLKNISLNYGGRLSFSETDNKVVFNDLSSGVSVFDPSQSDEFNYTENTQALYFSAHKNFGDKIEAKIGVRMENTEIKGQSIVSNQTNNNSYTEFFPTAYLSYVPSDMHTFSLNYGRRIDRPTFSWLNPFRWYSSNFSFSEGNPNLTPSFTHNIELDYTYNDNWINSLYFSSLEDGFEYVTIVDETTNTQRLFAQNFIKTNIIGLYEMISFEPFKGVSTSLVMNVYYSDSRSSIPVTNQSLTGWNLESYIGSDFVLYKDKKILFNVSYILASDGVDNLDRNTALSQLDASLKFFLLDKNLQITLSGNDILKSNQPEYKGFSNNLRTSFKNYYDTRNFRVSLVYNIGKKIDVEEREIKNEEEKDRIN</sequence>
<feature type="domain" description="Outer membrane protein beta-barrel" evidence="4">
    <location>
        <begin position="369"/>
        <end position="774"/>
    </location>
</feature>
<accession>A0A163AJ94</accession>
<dbReference type="EMBL" id="LQRT01000013">
    <property type="protein sequence ID" value="KZS40581.1"/>
    <property type="molecule type" value="Genomic_DNA"/>
</dbReference>
<dbReference type="PROSITE" id="PS51257">
    <property type="entry name" value="PROKAR_LIPOPROTEIN"/>
    <property type="match status" value="1"/>
</dbReference>
<dbReference type="GO" id="GO:0009279">
    <property type="term" value="C:cell outer membrane"/>
    <property type="evidence" value="ECO:0007669"/>
    <property type="project" value="UniProtKB-SubCell"/>
</dbReference>
<proteinExistence type="predicted"/>
<dbReference type="STRING" id="1642818.AWE51_06440"/>
<dbReference type="SUPFAM" id="SSF56935">
    <property type="entry name" value="Porins"/>
    <property type="match status" value="1"/>
</dbReference>
<keyword evidence="3" id="KW-0998">Cell outer membrane</keyword>
<comment type="subcellular location">
    <subcellularLocation>
        <location evidence="1">Cell outer membrane</location>
    </subcellularLocation>
</comment>
<dbReference type="Pfam" id="PF14905">
    <property type="entry name" value="OMP_b-brl_3"/>
    <property type="match status" value="1"/>
</dbReference>
<reference evidence="5 6" key="1">
    <citation type="submission" date="2016-01" db="EMBL/GenBank/DDBJ databases">
        <title>The draft genome sequence of Aquimarina sp. RZW4-3-2.</title>
        <authorList>
            <person name="Wang Y."/>
        </authorList>
    </citation>
    <scope>NUCLEOTIDE SEQUENCE [LARGE SCALE GENOMIC DNA]</scope>
    <source>
        <strain evidence="5 6">RZW4-3-2</strain>
    </source>
</reference>
<organism evidence="5 6">
    <name type="scientific">Aquimarina aggregata</name>
    <dbReference type="NCBI Taxonomy" id="1642818"/>
    <lineage>
        <taxon>Bacteria</taxon>
        <taxon>Pseudomonadati</taxon>
        <taxon>Bacteroidota</taxon>
        <taxon>Flavobacteriia</taxon>
        <taxon>Flavobacteriales</taxon>
        <taxon>Flavobacteriaceae</taxon>
        <taxon>Aquimarina</taxon>
    </lineage>
</organism>
<dbReference type="InterPro" id="IPR036942">
    <property type="entry name" value="Beta-barrel_TonB_sf"/>
</dbReference>
<dbReference type="OrthoDB" id="8764943at2"/>
<dbReference type="Proteomes" id="UP000076715">
    <property type="component" value="Unassembled WGS sequence"/>
</dbReference>
<dbReference type="PANTHER" id="PTHR40980:SF4">
    <property type="entry name" value="TONB-DEPENDENT RECEPTOR-LIKE BETA-BARREL DOMAIN-CONTAINING PROTEIN"/>
    <property type="match status" value="1"/>
</dbReference>
<evidence type="ECO:0000313" key="5">
    <source>
        <dbReference type="EMBL" id="KZS40581.1"/>
    </source>
</evidence>
<evidence type="ECO:0000256" key="3">
    <source>
        <dbReference type="ARBA" id="ARBA00023237"/>
    </source>
</evidence>
<dbReference type="Pfam" id="PF13715">
    <property type="entry name" value="CarbopepD_reg_2"/>
    <property type="match status" value="1"/>
</dbReference>
<dbReference type="RefSeq" id="WP_066314223.1">
    <property type="nucleotide sequence ID" value="NZ_LQRT01000013.1"/>
</dbReference>
<evidence type="ECO:0000256" key="2">
    <source>
        <dbReference type="ARBA" id="ARBA00023136"/>
    </source>
</evidence>
<dbReference type="InterPro" id="IPR041700">
    <property type="entry name" value="OMP_b-brl_3"/>
</dbReference>
<dbReference type="AlphaFoldDB" id="A0A163AJ94"/>
<evidence type="ECO:0000259" key="4">
    <source>
        <dbReference type="Pfam" id="PF14905"/>
    </source>
</evidence>
<protein>
    <recommendedName>
        <fullName evidence="4">Outer membrane protein beta-barrel domain-containing protein</fullName>
    </recommendedName>
</protein>
<evidence type="ECO:0000313" key="6">
    <source>
        <dbReference type="Proteomes" id="UP000076715"/>
    </source>
</evidence>
<evidence type="ECO:0000256" key="1">
    <source>
        <dbReference type="ARBA" id="ARBA00004442"/>
    </source>
</evidence>
<dbReference type="Gene3D" id="2.40.170.20">
    <property type="entry name" value="TonB-dependent receptor, beta-barrel domain"/>
    <property type="match status" value="1"/>
</dbReference>
<dbReference type="InterPro" id="IPR008969">
    <property type="entry name" value="CarboxyPept-like_regulatory"/>
</dbReference>